<proteinExistence type="predicted"/>
<dbReference type="EMBL" id="BTSY01000005">
    <property type="protein sequence ID" value="GMT28581.1"/>
    <property type="molecule type" value="Genomic_DNA"/>
</dbReference>
<reference evidence="3" key="1">
    <citation type="submission" date="2023-10" db="EMBL/GenBank/DDBJ databases">
        <title>Genome assembly of Pristionchus species.</title>
        <authorList>
            <person name="Yoshida K."/>
            <person name="Sommer R.J."/>
        </authorList>
    </citation>
    <scope>NUCLEOTIDE SEQUENCE</scope>
    <source>
        <strain evidence="3">RS5133</strain>
    </source>
</reference>
<evidence type="ECO:0000259" key="2">
    <source>
        <dbReference type="PROSITE" id="PS51782"/>
    </source>
</evidence>
<dbReference type="SUPFAM" id="SSF54106">
    <property type="entry name" value="LysM domain"/>
    <property type="match status" value="1"/>
</dbReference>
<organism evidence="3 4">
    <name type="scientific">Pristionchus fissidentatus</name>
    <dbReference type="NCBI Taxonomy" id="1538716"/>
    <lineage>
        <taxon>Eukaryota</taxon>
        <taxon>Metazoa</taxon>
        <taxon>Ecdysozoa</taxon>
        <taxon>Nematoda</taxon>
        <taxon>Chromadorea</taxon>
        <taxon>Rhabditida</taxon>
        <taxon>Rhabditina</taxon>
        <taxon>Diplogasteromorpha</taxon>
        <taxon>Diplogasteroidea</taxon>
        <taxon>Neodiplogasteridae</taxon>
        <taxon>Pristionchus</taxon>
    </lineage>
</organism>
<name>A0AAV5WCL1_9BILA</name>
<evidence type="ECO:0000256" key="1">
    <source>
        <dbReference type="SAM" id="MobiDB-lite"/>
    </source>
</evidence>
<dbReference type="InterPro" id="IPR045030">
    <property type="entry name" value="LYSM1-4"/>
</dbReference>
<evidence type="ECO:0000313" key="4">
    <source>
        <dbReference type="Proteomes" id="UP001432322"/>
    </source>
</evidence>
<dbReference type="PANTHER" id="PTHR20932:SF8">
    <property type="entry name" value="LD22649P"/>
    <property type="match status" value="1"/>
</dbReference>
<gene>
    <name evidence="3" type="ORF">PFISCL1PPCAC_19878</name>
</gene>
<comment type="caution">
    <text evidence="3">The sequence shown here is derived from an EMBL/GenBank/DDBJ whole genome shotgun (WGS) entry which is preliminary data.</text>
</comment>
<dbReference type="InterPro" id="IPR018392">
    <property type="entry name" value="LysM"/>
</dbReference>
<dbReference type="Gene3D" id="3.10.350.10">
    <property type="entry name" value="LysM domain"/>
    <property type="match status" value="1"/>
</dbReference>
<protein>
    <recommendedName>
        <fullName evidence="2">LysM domain-containing protein</fullName>
    </recommendedName>
</protein>
<feature type="domain" description="LysM" evidence="2">
    <location>
        <begin position="36"/>
        <end position="79"/>
    </location>
</feature>
<feature type="region of interest" description="Disordered" evidence="1">
    <location>
        <begin position="134"/>
        <end position="171"/>
    </location>
</feature>
<dbReference type="AlphaFoldDB" id="A0AAV5WCL1"/>
<evidence type="ECO:0000313" key="3">
    <source>
        <dbReference type="EMBL" id="GMT28581.1"/>
    </source>
</evidence>
<dbReference type="SMART" id="SM00257">
    <property type="entry name" value="LysM"/>
    <property type="match status" value="1"/>
</dbReference>
<dbReference type="PANTHER" id="PTHR20932">
    <property type="entry name" value="LYSM AND PUTATIVE PEPTIDOGLYCAN-BINDING DOMAIN-CONTAINING PROTEIN"/>
    <property type="match status" value="1"/>
</dbReference>
<accession>A0AAV5WCL1</accession>
<dbReference type="Pfam" id="PF01476">
    <property type="entry name" value="LysM"/>
    <property type="match status" value="1"/>
</dbReference>
<feature type="compositionally biased region" description="Polar residues" evidence="1">
    <location>
        <begin position="143"/>
        <end position="171"/>
    </location>
</feature>
<dbReference type="Proteomes" id="UP001432322">
    <property type="component" value="Unassembled WGS sequence"/>
</dbReference>
<sequence length="171" mass="19412">MDNHYADETTFLTRHVHVRRYGTTLKACQSPQTHYSIHHVESTDTLQGIALRYNTSVTELKRINKLWSDVIILKTYLKVPSLQQTRCSETYEDCRARVSLTAARVEPESVTDILSRIDGVIKTTATSVRKLERESSVSHLPVSDQSDLAPSPLSHSTSFHKQVTSTERGWE</sequence>
<dbReference type="InterPro" id="IPR036779">
    <property type="entry name" value="LysM_dom_sf"/>
</dbReference>
<keyword evidence="4" id="KW-1185">Reference proteome</keyword>
<dbReference type="CDD" id="cd00118">
    <property type="entry name" value="LysM"/>
    <property type="match status" value="1"/>
</dbReference>
<dbReference type="PROSITE" id="PS51782">
    <property type="entry name" value="LYSM"/>
    <property type="match status" value="1"/>
</dbReference>